<keyword evidence="2" id="KW-1185">Reference proteome</keyword>
<dbReference type="EMBL" id="CP118868">
    <property type="protein sequence ID" value="WEG35539.1"/>
    <property type="molecule type" value="Genomic_DNA"/>
</dbReference>
<reference evidence="1 2" key="1">
    <citation type="submission" date="2023-02" db="EMBL/GenBank/DDBJ databases">
        <title>Novel Oscillospiraceae bacterial genomes.</title>
        <authorList>
            <person name="Srinivasan S."/>
            <person name="Austin M.N."/>
            <person name="Fiedler T.L."/>
            <person name="Strenk S.M."/>
            <person name="Agnew K.J."/>
            <person name="Nagana Gowda G.A."/>
            <person name="Raftery D."/>
            <person name="Beamer M.A."/>
            <person name="Achilles S.L."/>
            <person name="Wiesenfeld H.C."/>
            <person name="Fredricks D.N."/>
            <person name="Hillier S.L."/>
        </authorList>
    </citation>
    <scope>NUCLEOTIDE SEQUENCE [LARGE SCALE GENOMIC DNA]</scope>
    <source>
        <strain evidence="1 2">CHIC02 1186E3-8</strain>
    </source>
</reference>
<evidence type="ECO:0000313" key="2">
    <source>
        <dbReference type="Proteomes" id="UP001220478"/>
    </source>
</evidence>
<gene>
    <name evidence="1" type="ORF">PYS61_06340</name>
</gene>
<organism evidence="1 2">
    <name type="scientific">Amygdalobacter indicium</name>
    <dbReference type="NCBI Taxonomy" id="3029272"/>
    <lineage>
        <taxon>Bacteria</taxon>
        <taxon>Bacillati</taxon>
        <taxon>Bacillota</taxon>
        <taxon>Clostridia</taxon>
        <taxon>Eubacteriales</taxon>
        <taxon>Oscillospiraceae</taxon>
        <taxon>Amygdalobacter</taxon>
    </lineage>
</organism>
<protein>
    <submittedName>
        <fullName evidence="1">Uncharacterized protein</fullName>
    </submittedName>
</protein>
<accession>A0ABY8C6H6</accession>
<dbReference type="Proteomes" id="UP001220478">
    <property type="component" value="Chromosome"/>
</dbReference>
<proteinExistence type="predicted"/>
<evidence type="ECO:0000313" key="1">
    <source>
        <dbReference type="EMBL" id="WEG35539.1"/>
    </source>
</evidence>
<name>A0ABY8C6H6_9FIRM</name>
<sequence>MNKILEVDNRTLSQVLLHCLVLQAAEEQALNVLMEKAVPADCLSYKLSQYNYCRLLSEVPEQLLPYFSAYQNFAYLPPQLLIAVANHPACISAFLQTAYNLPLPDFYGCVADFEACSTAKLQDLRSRIPEEFLNLLAQVPSDTTASEKLKQEYRALIADLSAPAAATNWQFKQEVLQAQADYNCTRFLVELADLIFNRRQEPLNLVYQAVSAENLHSVRRILSEQYARLLPKFGEIAEKNDSLSQVLLRLTAFLAAEHIQLLEKLTETVLGRLKQTASKNVLLQDERLLAEIQLLFTAYGSLGDVKLPSASELTGFIRNFSQIFDLTVSTNSGNMYIAELIIDCGSLTLARRLRDYLQSNYTATEILESEDLRDWLRVLTHYSLPVEREC</sequence>
<dbReference type="RefSeq" id="WP_315571659.1">
    <property type="nucleotide sequence ID" value="NZ_CP118868.1"/>
</dbReference>